<feature type="transmembrane region" description="Helical" evidence="11">
    <location>
        <begin position="225"/>
        <end position="253"/>
    </location>
</feature>
<dbReference type="EMBL" id="CP042914">
    <property type="protein sequence ID" value="QEG42663.1"/>
    <property type="molecule type" value="Genomic_DNA"/>
</dbReference>
<gene>
    <name evidence="13" type="ORF">UC8_47050</name>
</gene>
<dbReference type="Pfam" id="PF01435">
    <property type="entry name" value="Peptidase_M48"/>
    <property type="match status" value="1"/>
</dbReference>
<keyword evidence="7" id="KW-0862">Zinc</keyword>
<evidence type="ECO:0000256" key="8">
    <source>
        <dbReference type="ARBA" id="ARBA00022989"/>
    </source>
</evidence>
<evidence type="ECO:0000256" key="7">
    <source>
        <dbReference type="ARBA" id="ARBA00022833"/>
    </source>
</evidence>
<comment type="cofactor">
    <cofactor evidence="1">
        <name>Zn(2+)</name>
        <dbReference type="ChEBI" id="CHEBI:29105"/>
    </cofactor>
</comment>
<dbReference type="KEGG" id="rul:UC8_47050"/>
<sequence>MCRKLWSSFSLFSMGLSCQLLTILLTGIATGYFYSIYHWYFVYSENYTMVALMAAIGFVQGAALTALIIYGSTLYYLYRLSLGGEAMAQSLGGVPFDVDSAPATLARLPQINQQVAAMFGIPAPQLYWLPQEEGINAFAAGKNPQAAVIGVTRGMRRLGENQLRGVLAHEMAHICNGDMQHNMRLLAIVQGLKSIQLTSCKLIQWGMYLFSKPSGIRFAMMQLQWGVICMLLGLVCFPMGVVGSLVGSLLLAVTNRRREMRADQVAATILNDSTAVADALKFILGAQQGGRMSRPQARAWGHVMFVQANGRTGGLLGTHPTLQRRIRTLDPQWDGVPVFEAISDPGFEDEANADPGAANPAAPPYSFDEDGPLRTISQDVIALFQDSTAAVVTLPALLLFDDRDRLLAQRLQGGQLASPIRSLWAVLEGLQADQRVALLDVCRHTLSQPPPKTASEILSVVDELADMVGETAWDLQAWRSLLHGATQPPAKMPRAKVGKLDDIYRDLVELMSIMSVAAERDGLADFRFHRAWGRLGLPQAGVLPAEVLAWPDLEETLRKAARTPAPLRQQIADACVAALTADGSLDATQAAMSRVVCARLGQPDRGLMPGRVL</sequence>
<feature type="transmembrane region" description="Helical" evidence="11">
    <location>
        <begin position="49"/>
        <end position="78"/>
    </location>
</feature>
<feature type="transmembrane region" description="Helical" evidence="11">
    <location>
        <begin position="12"/>
        <end position="37"/>
    </location>
</feature>
<organism evidence="13 14">
    <name type="scientific">Roseimaritima ulvae</name>
    <dbReference type="NCBI Taxonomy" id="980254"/>
    <lineage>
        <taxon>Bacteria</taxon>
        <taxon>Pseudomonadati</taxon>
        <taxon>Planctomycetota</taxon>
        <taxon>Planctomycetia</taxon>
        <taxon>Pirellulales</taxon>
        <taxon>Pirellulaceae</taxon>
        <taxon>Roseimaritima</taxon>
    </lineage>
</organism>
<keyword evidence="8 11" id="KW-1133">Transmembrane helix</keyword>
<dbReference type="PANTHER" id="PTHR43221:SF2">
    <property type="entry name" value="PROTEASE HTPX HOMOLOG"/>
    <property type="match status" value="1"/>
</dbReference>
<keyword evidence="6" id="KW-0378">Hydrolase</keyword>
<keyword evidence="10 11" id="KW-0472">Membrane</keyword>
<keyword evidence="5" id="KW-0479">Metal-binding</keyword>
<evidence type="ECO:0000256" key="5">
    <source>
        <dbReference type="ARBA" id="ARBA00022723"/>
    </source>
</evidence>
<reference evidence="13 14" key="1">
    <citation type="submission" date="2019-08" db="EMBL/GenBank/DDBJ databases">
        <title>Deep-cultivation of Planctomycetes and their phenomic and genomic characterization uncovers novel biology.</title>
        <authorList>
            <person name="Wiegand S."/>
            <person name="Jogler M."/>
            <person name="Boedeker C."/>
            <person name="Pinto D."/>
            <person name="Vollmers J."/>
            <person name="Rivas-Marin E."/>
            <person name="Kohn T."/>
            <person name="Peeters S.H."/>
            <person name="Heuer A."/>
            <person name="Rast P."/>
            <person name="Oberbeckmann S."/>
            <person name="Bunk B."/>
            <person name="Jeske O."/>
            <person name="Meyerdierks A."/>
            <person name="Storesund J.E."/>
            <person name="Kallscheuer N."/>
            <person name="Luecker S."/>
            <person name="Lage O.M."/>
            <person name="Pohl T."/>
            <person name="Merkel B.J."/>
            <person name="Hornburger P."/>
            <person name="Mueller R.-W."/>
            <person name="Bruemmer F."/>
            <person name="Labrenz M."/>
            <person name="Spormann A.M."/>
            <person name="Op den Camp H."/>
            <person name="Overmann J."/>
            <person name="Amann R."/>
            <person name="Jetten M.S.M."/>
            <person name="Mascher T."/>
            <person name="Medema M.H."/>
            <person name="Devos D.P."/>
            <person name="Kaster A.-K."/>
            <person name="Ovreas L."/>
            <person name="Rohde M."/>
            <person name="Galperin M.Y."/>
            <person name="Jogler C."/>
        </authorList>
    </citation>
    <scope>NUCLEOTIDE SEQUENCE [LARGE SCALE GENOMIC DNA]</scope>
    <source>
        <strain evidence="13 14">UC8</strain>
    </source>
</reference>
<keyword evidence="9" id="KW-0482">Metalloprotease</keyword>
<dbReference type="Proteomes" id="UP000325286">
    <property type="component" value="Chromosome"/>
</dbReference>
<evidence type="ECO:0000313" key="13">
    <source>
        <dbReference type="EMBL" id="QEG42663.1"/>
    </source>
</evidence>
<name>A0A5B9R806_9BACT</name>
<evidence type="ECO:0000256" key="10">
    <source>
        <dbReference type="ARBA" id="ARBA00023136"/>
    </source>
</evidence>
<keyword evidence="14" id="KW-1185">Reference proteome</keyword>
<feature type="domain" description="Peptidase M48" evidence="12">
    <location>
        <begin position="106"/>
        <end position="330"/>
    </location>
</feature>
<keyword evidence="4 11" id="KW-0812">Transmembrane</keyword>
<dbReference type="InterPro" id="IPR050083">
    <property type="entry name" value="HtpX_protease"/>
</dbReference>
<dbReference type="PANTHER" id="PTHR43221">
    <property type="entry name" value="PROTEASE HTPX"/>
    <property type="match status" value="1"/>
</dbReference>
<accession>A0A5B9R806</accession>
<evidence type="ECO:0000256" key="1">
    <source>
        <dbReference type="ARBA" id="ARBA00001947"/>
    </source>
</evidence>
<evidence type="ECO:0000256" key="9">
    <source>
        <dbReference type="ARBA" id="ARBA00023049"/>
    </source>
</evidence>
<dbReference type="InterPro" id="IPR001915">
    <property type="entry name" value="Peptidase_M48"/>
</dbReference>
<evidence type="ECO:0000256" key="3">
    <source>
        <dbReference type="ARBA" id="ARBA00022670"/>
    </source>
</evidence>
<evidence type="ECO:0000256" key="11">
    <source>
        <dbReference type="SAM" id="Phobius"/>
    </source>
</evidence>
<dbReference type="GO" id="GO:0046872">
    <property type="term" value="F:metal ion binding"/>
    <property type="evidence" value="ECO:0007669"/>
    <property type="project" value="UniProtKB-KW"/>
</dbReference>
<evidence type="ECO:0000256" key="6">
    <source>
        <dbReference type="ARBA" id="ARBA00022801"/>
    </source>
</evidence>
<dbReference type="GO" id="GO:0006508">
    <property type="term" value="P:proteolysis"/>
    <property type="evidence" value="ECO:0007669"/>
    <property type="project" value="UniProtKB-KW"/>
</dbReference>
<evidence type="ECO:0000256" key="4">
    <source>
        <dbReference type="ARBA" id="ARBA00022692"/>
    </source>
</evidence>
<dbReference type="Gene3D" id="3.30.2010.10">
    <property type="entry name" value="Metalloproteases ('zincins'), catalytic domain"/>
    <property type="match status" value="1"/>
</dbReference>
<proteinExistence type="predicted"/>
<keyword evidence="2" id="KW-1003">Cell membrane</keyword>
<dbReference type="PROSITE" id="PS51257">
    <property type="entry name" value="PROKAR_LIPOPROTEIN"/>
    <property type="match status" value="1"/>
</dbReference>
<dbReference type="GO" id="GO:0004222">
    <property type="term" value="F:metalloendopeptidase activity"/>
    <property type="evidence" value="ECO:0007669"/>
    <property type="project" value="InterPro"/>
</dbReference>
<evidence type="ECO:0000256" key="2">
    <source>
        <dbReference type="ARBA" id="ARBA00022475"/>
    </source>
</evidence>
<evidence type="ECO:0000313" key="14">
    <source>
        <dbReference type="Proteomes" id="UP000325286"/>
    </source>
</evidence>
<protein>
    <recommendedName>
        <fullName evidence="12">Peptidase M48 domain-containing protein</fullName>
    </recommendedName>
</protein>
<keyword evidence="3" id="KW-0645">Protease</keyword>
<evidence type="ECO:0000259" key="12">
    <source>
        <dbReference type="Pfam" id="PF01435"/>
    </source>
</evidence>
<dbReference type="AlphaFoldDB" id="A0A5B9R806"/>